<evidence type="ECO:0000313" key="3">
    <source>
        <dbReference type="EMBL" id="TMW99056.1"/>
    </source>
</evidence>
<keyword evidence="2" id="KW-0812">Transmembrane</keyword>
<keyword evidence="2" id="KW-1133">Transmembrane helix</keyword>
<protein>
    <submittedName>
        <fullName evidence="3">Uncharacterized protein</fullName>
    </submittedName>
</protein>
<evidence type="ECO:0000256" key="1">
    <source>
        <dbReference type="SAM" id="MobiDB-lite"/>
    </source>
</evidence>
<evidence type="ECO:0000256" key="2">
    <source>
        <dbReference type="SAM" id="Phobius"/>
    </source>
</evidence>
<name>A0A6N2BV53_SOLCI</name>
<reference evidence="3" key="1">
    <citation type="submission" date="2019-05" db="EMBL/GenBank/DDBJ databases">
        <title>The de novo reference genome and transcriptome assemblies of the wild tomato species Solanum chilense.</title>
        <authorList>
            <person name="Stam R."/>
            <person name="Nosenko T."/>
            <person name="Hoerger A.C."/>
            <person name="Stephan W."/>
            <person name="Seidel M.A."/>
            <person name="Kuhn J.M.M."/>
            <person name="Haberer G."/>
            <person name="Tellier A."/>
        </authorList>
    </citation>
    <scope>NUCLEOTIDE SEQUENCE</scope>
    <source>
        <tissue evidence="3">Mature leaves</tissue>
    </source>
</reference>
<dbReference type="EMBL" id="RXGB01001416">
    <property type="protein sequence ID" value="TMW99056.1"/>
    <property type="molecule type" value="Genomic_DNA"/>
</dbReference>
<feature type="compositionally biased region" description="Polar residues" evidence="1">
    <location>
        <begin position="109"/>
        <end position="123"/>
    </location>
</feature>
<dbReference type="AlphaFoldDB" id="A0A6N2BV53"/>
<feature type="non-terminal residue" evidence="3">
    <location>
        <position position="1"/>
    </location>
</feature>
<accession>A0A6N2BV53</accession>
<feature type="transmembrane region" description="Helical" evidence="2">
    <location>
        <begin position="21"/>
        <end position="44"/>
    </location>
</feature>
<proteinExistence type="predicted"/>
<comment type="caution">
    <text evidence="3">The sequence shown here is derived from an EMBL/GenBank/DDBJ whole genome shotgun (WGS) entry which is preliminary data.</text>
</comment>
<keyword evidence="2" id="KW-0472">Membrane</keyword>
<gene>
    <name evidence="3" type="ORF">EJD97_003113</name>
</gene>
<organism evidence="3">
    <name type="scientific">Solanum chilense</name>
    <name type="common">Tomato</name>
    <name type="synonym">Lycopersicon chilense</name>
    <dbReference type="NCBI Taxonomy" id="4083"/>
    <lineage>
        <taxon>Eukaryota</taxon>
        <taxon>Viridiplantae</taxon>
        <taxon>Streptophyta</taxon>
        <taxon>Embryophyta</taxon>
        <taxon>Tracheophyta</taxon>
        <taxon>Spermatophyta</taxon>
        <taxon>Magnoliopsida</taxon>
        <taxon>eudicotyledons</taxon>
        <taxon>Gunneridae</taxon>
        <taxon>Pentapetalae</taxon>
        <taxon>asterids</taxon>
        <taxon>lamiids</taxon>
        <taxon>Solanales</taxon>
        <taxon>Solanaceae</taxon>
        <taxon>Solanoideae</taxon>
        <taxon>Solaneae</taxon>
        <taxon>Solanum</taxon>
        <taxon>Solanum subgen. Lycopersicon</taxon>
    </lineage>
</organism>
<sequence length="133" mass="14901">NKKSICWKSVKTWLGQRTLRRIVMVTTGCHGICHPILMQFLLLLSSLPSTAGMMDHHKHNGPSGVSISITLELLEFGYWDYFSDLHDEPARMDRHGYDGLSHTLHPTLGQTSPSSFSSCTTMPPTDCHRHDGP</sequence>
<feature type="region of interest" description="Disordered" evidence="1">
    <location>
        <begin position="109"/>
        <end position="133"/>
    </location>
</feature>